<protein>
    <submittedName>
        <fullName evidence="2">Crp/Fnr family transcriptional regulator</fullName>
    </submittedName>
</protein>
<dbReference type="InterPro" id="IPR014710">
    <property type="entry name" value="RmlC-like_jellyroll"/>
</dbReference>
<dbReference type="Gene3D" id="2.60.120.10">
    <property type="entry name" value="Jelly Rolls"/>
    <property type="match status" value="1"/>
</dbReference>
<dbReference type="AlphaFoldDB" id="A0A6C0GI24"/>
<dbReference type="InterPro" id="IPR000595">
    <property type="entry name" value="cNMP-bd_dom"/>
</dbReference>
<dbReference type="Pfam" id="PF00027">
    <property type="entry name" value="cNMP_binding"/>
    <property type="match status" value="1"/>
</dbReference>
<dbReference type="Proteomes" id="UP000480178">
    <property type="component" value="Chromosome"/>
</dbReference>
<dbReference type="KEGG" id="rhoz:GXP67_14260"/>
<dbReference type="CDD" id="cd00038">
    <property type="entry name" value="CAP_ED"/>
    <property type="match status" value="1"/>
</dbReference>
<feature type="domain" description="Cyclic nucleotide-binding" evidence="1">
    <location>
        <begin position="48"/>
        <end position="135"/>
    </location>
</feature>
<evidence type="ECO:0000259" key="1">
    <source>
        <dbReference type="Pfam" id="PF00027"/>
    </source>
</evidence>
<dbReference type="RefSeq" id="WP_162443734.1">
    <property type="nucleotide sequence ID" value="NZ_CP048222.1"/>
</dbReference>
<accession>A0A6C0GI24</accession>
<dbReference type="InterPro" id="IPR018490">
    <property type="entry name" value="cNMP-bd_dom_sf"/>
</dbReference>
<organism evidence="2 3">
    <name type="scientific">Rhodocytophaga rosea</name>
    <dbReference type="NCBI Taxonomy" id="2704465"/>
    <lineage>
        <taxon>Bacteria</taxon>
        <taxon>Pseudomonadati</taxon>
        <taxon>Bacteroidota</taxon>
        <taxon>Cytophagia</taxon>
        <taxon>Cytophagales</taxon>
        <taxon>Rhodocytophagaceae</taxon>
        <taxon>Rhodocytophaga</taxon>
    </lineage>
</organism>
<reference evidence="2 3" key="1">
    <citation type="submission" date="2020-01" db="EMBL/GenBank/DDBJ databases">
        <authorList>
            <person name="Kim M.K."/>
        </authorList>
    </citation>
    <scope>NUCLEOTIDE SEQUENCE [LARGE SCALE GENOMIC DNA]</scope>
    <source>
        <strain evidence="2 3">172606-1</strain>
    </source>
</reference>
<evidence type="ECO:0000313" key="2">
    <source>
        <dbReference type="EMBL" id="QHT67711.1"/>
    </source>
</evidence>
<dbReference type="SUPFAM" id="SSF51206">
    <property type="entry name" value="cAMP-binding domain-like"/>
    <property type="match status" value="1"/>
</dbReference>
<gene>
    <name evidence="2" type="ORF">GXP67_14260</name>
</gene>
<keyword evidence="3" id="KW-1185">Reference proteome</keyword>
<dbReference type="EMBL" id="CP048222">
    <property type="protein sequence ID" value="QHT67711.1"/>
    <property type="molecule type" value="Genomic_DNA"/>
</dbReference>
<name>A0A6C0GI24_9BACT</name>
<sequence>MWPSHSLGSMQAPLSTLQALAKARSYLDKIVPLSDEEWEAFASEAKVKTLQKKEHFLRQGEICTQCAIIIQGYVRHYYLVDGREVSNDFNFESMATGAYHSYMAILPARFNIVSMEPVTLVCFSRSLLLHLFDQYPKWQKIGRIMIEGMFNRKTLREESFLLDSPEIRYRNLLEKYPQMLQRVPLLHIASYLGITPETLSRIRSKQA</sequence>
<proteinExistence type="predicted"/>
<evidence type="ECO:0000313" key="3">
    <source>
        <dbReference type="Proteomes" id="UP000480178"/>
    </source>
</evidence>